<reference evidence="1" key="3">
    <citation type="submission" date="2023-12" db="EMBL/GenBank/DDBJ databases">
        <authorList>
            <person name="Sun Q."/>
            <person name="Inoue M."/>
        </authorList>
    </citation>
    <scope>NUCLEOTIDE SEQUENCE</scope>
    <source>
        <strain evidence="1">JCM 9651</strain>
    </source>
</reference>
<protein>
    <recommendedName>
        <fullName evidence="4">Inorganic pyrophosphatase</fullName>
    </recommendedName>
</protein>
<keyword evidence="3" id="KW-1185">Reference proteome</keyword>
<reference evidence="1" key="1">
    <citation type="journal article" date="2014" name="Int. J. Syst. Evol. Microbiol.">
        <title>Complete genome of a new Firmicutes species belonging to the dominant human colonic microbiota ('Ruminococcus bicirculans') reveals two chromosomes and a selective capacity to utilize plant glucans.</title>
        <authorList>
            <consortium name="NISC Comparative Sequencing Program"/>
            <person name="Wegmann U."/>
            <person name="Louis P."/>
            <person name="Goesmann A."/>
            <person name="Henrissat B."/>
            <person name="Duncan S.H."/>
            <person name="Flint H.J."/>
        </authorList>
    </citation>
    <scope>NUCLEOTIDE SEQUENCE</scope>
    <source>
        <strain evidence="1">JCM 9651</strain>
    </source>
</reference>
<evidence type="ECO:0000313" key="3">
    <source>
        <dbReference type="Proteomes" id="UP001499990"/>
    </source>
</evidence>
<name>A0ABP6S3N2_9ACTN</name>
<organism evidence="1 3">
    <name type="scientific">Streptomyces sannanensis</name>
    <dbReference type="NCBI Taxonomy" id="285536"/>
    <lineage>
        <taxon>Bacteria</taxon>
        <taxon>Bacillati</taxon>
        <taxon>Actinomycetota</taxon>
        <taxon>Actinomycetes</taxon>
        <taxon>Kitasatosporales</taxon>
        <taxon>Streptomycetaceae</taxon>
        <taxon>Streptomyces</taxon>
    </lineage>
</organism>
<sequence>MSTSAQRFEILLVPRHVKDRGELPSPEAAIRSGIVTATGQTGNSGYPRFVGDGFEADIDPVTRTVEAVLLDGSELDYGLVAIVSERRV</sequence>
<evidence type="ECO:0008006" key="4">
    <source>
        <dbReference type="Google" id="ProtNLM"/>
    </source>
</evidence>
<reference evidence="3" key="2">
    <citation type="journal article" date="2019" name="Int. J. Syst. Evol. Microbiol.">
        <title>The Global Catalogue of Microorganisms (GCM) 10K type strain sequencing project: providing services to taxonomists for standard genome sequencing and annotation.</title>
        <authorList>
            <consortium name="The Broad Institute Genomics Platform"/>
            <consortium name="The Broad Institute Genome Sequencing Center for Infectious Disease"/>
            <person name="Wu L."/>
            <person name="Ma J."/>
        </authorList>
    </citation>
    <scope>NUCLEOTIDE SEQUENCE [LARGE SCALE GENOMIC DNA]</scope>
    <source>
        <strain evidence="3">JCM 9651</strain>
    </source>
</reference>
<gene>
    <name evidence="1" type="ORF">GCM10020367_00860</name>
    <name evidence="2" type="ORF">GCM10020367_67980</name>
</gene>
<dbReference type="EMBL" id="BAAAYL010000001">
    <property type="protein sequence ID" value="GAA3367274.1"/>
    <property type="molecule type" value="Genomic_DNA"/>
</dbReference>
<dbReference type="Proteomes" id="UP001499990">
    <property type="component" value="Unassembled WGS sequence"/>
</dbReference>
<evidence type="ECO:0000313" key="1">
    <source>
        <dbReference type="EMBL" id="GAA3367274.1"/>
    </source>
</evidence>
<dbReference type="RefSeq" id="WP_345033680.1">
    <property type="nucleotide sequence ID" value="NZ_BAAAYL010000001.1"/>
</dbReference>
<accession>A0ABP6S3N2</accession>
<comment type="caution">
    <text evidence="1">The sequence shown here is derived from an EMBL/GenBank/DDBJ whole genome shotgun (WGS) entry which is preliminary data.</text>
</comment>
<evidence type="ECO:0000313" key="2">
    <source>
        <dbReference type="EMBL" id="GAA3380422.1"/>
    </source>
</evidence>
<dbReference type="EMBL" id="BAAAYL010000001">
    <property type="protein sequence ID" value="GAA3380422.1"/>
    <property type="molecule type" value="Genomic_DNA"/>
</dbReference>
<proteinExistence type="predicted"/>